<accession>A0A285KQJ7</accession>
<dbReference type="GO" id="GO:0016491">
    <property type="term" value="F:oxidoreductase activity"/>
    <property type="evidence" value="ECO:0007669"/>
    <property type="project" value="UniProtKB-KW"/>
</dbReference>
<keyword evidence="4" id="KW-1185">Reference proteome</keyword>
<dbReference type="STRING" id="1379680.GCA_001612615_00760"/>
<dbReference type="Proteomes" id="UP000219565">
    <property type="component" value="Unassembled WGS sequence"/>
</dbReference>
<dbReference type="PANTHER" id="PTHR43625:SF40">
    <property type="entry name" value="ALDO-KETO REDUCTASE YAKC [NADP(+)]"/>
    <property type="match status" value="1"/>
</dbReference>
<dbReference type="Pfam" id="PF00248">
    <property type="entry name" value="Aldo_ket_red"/>
    <property type="match status" value="1"/>
</dbReference>
<dbReference type="PANTHER" id="PTHR43625">
    <property type="entry name" value="AFLATOXIN B1 ALDEHYDE REDUCTASE"/>
    <property type="match status" value="1"/>
</dbReference>
<dbReference type="InterPro" id="IPR050791">
    <property type="entry name" value="Aldo-Keto_reductase"/>
</dbReference>
<dbReference type="EMBL" id="OBEG01000001">
    <property type="protein sequence ID" value="SNY74493.1"/>
    <property type="molecule type" value="Genomic_DNA"/>
</dbReference>
<name>A0A285KQJ7_9NOCA</name>
<protein>
    <submittedName>
        <fullName evidence="3">Predicted oxidoreductase</fullName>
    </submittedName>
</protein>
<keyword evidence="1" id="KW-0560">Oxidoreductase</keyword>
<reference evidence="3 4" key="1">
    <citation type="submission" date="2017-09" db="EMBL/GenBank/DDBJ databases">
        <authorList>
            <person name="Ehlers B."/>
            <person name="Leendertz F.H."/>
        </authorList>
    </citation>
    <scope>NUCLEOTIDE SEQUENCE [LARGE SCALE GENOMIC DNA]</scope>
    <source>
        <strain evidence="3 4">DSM 45537</strain>
    </source>
</reference>
<gene>
    <name evidence="3" type="ORF">SAMN04244553_0263</name>
</gene>
<dbReference type="GO" id="GO:0005737">
    <property type="term" value="C:cytoplasm"/>
    <property type="evidence" value="ECO:0007669"/>
    <property type="project" value="TreeGrafter"/>
</dbReference>
<dbReference type="Gene3D" id="3.20.20.100">
    <property type="entry name" value="NADP-dependent oxidoreductase domain"/>
    <property type="match status" value="1"/>
</dbReference>
<evidence type="ECO:0000256" key="1">
    <source>
        <dbReference type="ARBA" id="ARBA00023002"/>
    </source>
</evidence>
<evidence type="ECO:0000259" key="2">
    <source>
        <dbReference type="Pfam" id="PF00248"/>
    </source>
</evidence>
<sequence>MIGESGAMTNIPVRHLGEIPVSAVGFGAMVLSPGMYGDIDDDRALAALRHAIDHGATLIDTSDGYGADGHNERLIGRAIRGRRDELTIATKFGFRVPEGAAAHTFPVGFAFGELAVNAEPRYVRGYAEQSLRNLGTDVIDLYYPHFPDPEVPIEETAGAVGELVADGLVRYLGLSNVTAEQLRRAHAAHPVQVVQAEWSMWRPIDAELIAAARELGVGVVAWSPLGAGFLTGTVDRVGADDFRANLPRFDAANLAANNDSYAALQGIATELGISRSQLALAWLLHQDPHVVPIPGSRTPAHIEDNLFAANIGLHADTLRRIEQVLDGAEAVGATLLES</sequence>
<evidence type="ECO:0000313" key="4">
    <source>
        <dbReference type="Proteomes" id="UP000219565"/>
    </source>
</evidence>
<feature type="domain" description="NADP-dependent oxidoreductase" evidence="2">
    <location>
        <begin position="24"/>
        <end position="325"/>
    </location>
</feature>
<proteinExistence type="predicted"/>
<dbReference type="SUPFAM" id="SSF51430">
    <property type="entry name" value="NAD(P)-linked oxidoreductase"/>
    <property type="match status" value="1"/>
</dbReference>
<dbReference type="InterPro" id="IPR036812">
    <property type="entry name" value="NAD(P)_OxRdtase_dom_sf"/>
</dbReference>
<dbReference type="AlphaFoldDB" id="A0A285KQJ7"/>
<organism evidence="3 4">
    <name type="scientific">Nocardia amikacinitolerans</name>
    <dbReference type="NCBI Taxonomy" id="756689"/>
    <lineage>
        <taxon>Bacteria</taxon>
        <taxon>Bacillati</taxon>
        <taxon>Actinomycetota</taxon>
        <taxon>Actinomycetes</taxon>
        <taxon>Mycobacteriales</taxon>
        <taxon>Nocardiaceae</taxon>
        <taxon>Nocardia</taxon>
    </lineage>
</organism>
<evidence type="ECO:0000313" key="3">
    <source>
        <dbReference type="EMBL" id="SNY74493.1"/>
    </source>
</evidence>
<dbReference type="InterPro" id="IPR023210">
    <property type="entry name" value="NADP_OxRdtase_dom"/>
</dbReference>